<dbReference type="Proteomes" id="UP001431209">
    <property type="component" value="Unassembled WGS sequence"/>
</dbReference>
<dbReference type="GO" id="GO:0006154">
    <property type="term" value="P:adenosine catabolic process"/>
    <property type="evidence" value="ECO:0007669"/>
    <property type="project" value="TreeGrafter"/>
</dbReference>
<evidence type="ECO:0000256" key="5">
    <source>
        <dbReference type="ARBA" id="ARBA00022801"/>
    </source>
</evidence>
<evidence type="ECO:0000256" key="4">
    <source>
        <dbReference type="ARBA" id="ARBA00022723"/>
    </source>
</evidence>
<dbReference type="PANTHER" id="PTHR11409">
    <property type="entry name" value="ADENOSINE DEAMINASE"/>
    <property type="match status" value="1"/>
</dbReference>
<dbReference type="InterPro" id="IPR001365">
    <property type="entry name" value="A_deaminase_dom"/>
</dbReference>
<evidence type="ECO:0000256" key="1">
    <source>
        <dbReference type="ARBA" id="ARBA00001947"/>
    </source>
</evidence>
<evidence type="ECO:0000259" key="7">
    <source>
        <dbReference type="Pfam" id="PF00962"/>
    </source>
</evidence>
<keyword evidence="9" id="KW-1185">Reference proteome</keyword>
<evidence type="ECO:0000313" key="9">
    <source>
        <dbReference type="Proteomes" id="UP001431209"/>
    </source>
</evidence>
<dbReference type="GO" id="GO:0046872">
    <property type="term" value="F:metal ion binding"/>
    <property type="evidence" value="ECO:0007669"/>
    <property type="project" value="UniProtKB-KW"/>
</dbReference>
<protein>
    <recommendedName>
        <fullName evidence="3">adenosine deaminase</fullName>
        <ecNumber evidence="3">3.5.4.4</ecNumber>
    </recommendedName>
</protein>
<evidence type="ECO:0000256" key="2">
    <source>
        <dbReference type="ARBA" id="ARBA00006676"/>
    </source>
</evidence>
<organism evidence="8 9">
    <name type="scientific">Acrasis kona</name>
    <dbReference type="NCBI Taxonomy" id="1008807"/>
    <lineage>
        <taxon>Eukaryota</taxon>
        <taxon>Discoba</taxon>
        <taxon>Heterolobosea</taxon>
        <taxon>Tetramitia</taxon>
        <taxon>Eutetramitia</taxon>
        <taxon>Acrasidae</taxon>
        <taxon>Acrasis</taxon>
    </lineage>
</organism>
<dbReference type="NCBIfam" id="TIGR01430">
    <property type="entry name" value="aden_deam"/>
    <property type="match status" value="1"/>
</dbReference>
<name>A0AAW2ZT05_9EUKA</name>
<dbReference type="SUPFAM" id="SSF51556">
    <property type="entry name" value="Metallo-dependent hydrolases"/>
    <property type="match status" value="1"/>
</dbReference>
<keyword evidence="4" id="KW-0479">Metal-binding</keyword>
<dbReference type="AlphaFoldDB" id="A0AAW2ZT05"/>
<sequence length="367" mass="41602">ECDRLPLELIRRLPKADLHHHLDGSIRVSTIIDIAKKNNVLLPTYEEDELRKIIQVGDDCMSLEDYLKAFLFTHSIMQDEESLERCMYEVCQDSFNDGVCYLEVRFAPCLHNLGGLANEQVINSVLRGKNRAENDFDGFHSRIIVCGIRSDTPTKVLEMARLVDQYMGTGVVAFDIAGPEYGFRPDIHHEAFECVQHGLHFCTCHAGEADGPESVRSALKQGAHRIGHGVRIRDDPDLLTYIINHRVPVEMCVTSNLQTKAVVSVLDHPIYEFLQKDVVVVPCTDNTLMSGITLSGEYKKIADHFHLTFNELERLLMNGFESSFNPDRELKMRICEDARTKIRKILSECFEGDEVCESCVLKSSKSK</sequence>
<keyword evidence="6" id="KW-0862">Zinc</keyword>
<reference evidence="8 9" key="1">
    <citation type="submission" date="2024-03" db="EMBL/GenBank/DDBJ databases">
        <title>The Acrasis kona genome and developmental transcriptomes reveal deep origins of eukaryotic multicellular pathways.</title>
        <authorList>
            <person name="Sheikh S."/>
            <person name="Fu C.-J."/>
            <person name="Brown M.W."/>
            <person name="Baldauf S.L."/>
        </authorList>
    </citation>
    <scope>NUCLEOTIDE SEQUENCE [LARGE SCALE GENOMIC DNA]</scope>
    <source>
        <strain evidence="8 9">ATCC MYA-3509</strain>
    </source>
</reference>
<dbReference type="GO" id="GO:0005829">
    <property type="term" value="C:cytosol"/>
    <property type="evidence" value="ECO:0007669"/>
    <property type="project" value="TreeGrafter"/>
</dbReference>
<comment type="similarity">
    <text evidence="2">Belongs to the metallo-dependent hydrolases superfamily. Adenosine and AMP deaminases family.</text>
</comment>
<dbReference type="GO" id="GO:0009897">
    <property type="term" value="C:external side of plasma membrane"/>
    <property type="evidence" value="ECO:0007669"/>
    <property type="project" value="TreeGrafter"/>
</dbReference>
<dbReference type="EC" id="3.5.4.4" evidence="3"/>
<comment type="cofactor">
    <cofactor evidence="1">
        <name>Zn(2+)</name>
        <dbReference type="ChEBI" id="CHEBI:29105"/>
    </cofactor>
</comment>
<evidence type="ECO:0000256" key="6">
    <source>
        <dbReference type="ARBA" id="ARBA00022833"/>
    </source>
</evidence>
<evidence type="ECO:0000313" key="8">
    <source>
        <dbReference type="EMBL" id="KAL0491864.1"/>
    </source>
</evidence>
<feature type="non-terminal residue" evidence="8">
    <location>
        <position position="1"/>
    </location>
</feature>
<dbReference type="PANTHER" id="PTHR11409:SF43">
    <property type="entry name" value="ADENOSINE DEAMINASE"/>
    <property type="match status" value="1"/>
</dbReference>
<dbReference type="GO" id="GO:0004000">
    <property type="term" value="F:adenosine deaminase activity"/>
    <property type="evidence" value="ECO:0007669"/>
    <property type="project" value="UniProtKB-ARBA"/>
</dbReference>
<dbReference type="InterPro" id="IPR032466">
    <property type="entry name" value="Metal_Hydrolase"/>
</dbReference>
<dbReference type="EMBL" id="JAOPGA020001877">
    <property type="protein sequence ID" value="KAL0491864.1"/>
    <property type="molecule type" value="Genomic_DNA"/>
</dbReference>
<gene>
    <name evidence="8" type="ORF">AKO1_010274</name>
</gene>
<dbReference type="InterPro" id="IPR006330">
    <property type="entry name" value="Ado/ade_deaminase"/>
</dbReference>
<proteinExistence type="inferred from homology"/>
<accession>A0AAW2ZT05</accession>
<dbReference type="Pfam" id="PF00962">
    <property type="entry name" value="A_deaminase"/>
    <property type="match status" value="1"/>
</dbReference>
<comment type="caution">
    <text evidence="8">The sequence shown here is derived from an EMBL/GenBank/DDBJ whole genome shotgun (WGS) entry which is preliminary data.</text>
</comment>
<dbReference type="Gene3D" id="3.20.20.140">
    <property type="entry name" value="Metal-dependent hydrolases"/>
    <property type="match status" value="1"/>
</dbReference>
<dbReference type="GO" id="GO:0043103">
    <property type="term" value="P:hypoxanthine salvage"/>
    <property type="evidence" value="ECO:0007669"/>
    <property type="project" value="TreeGrafter"/>
</dbReference>
<dbReference type="GO" id="GO:0060169">
    <property type="term" value="P:negative regulation of adenosine receptor signaling pathway"/>
    <property type="evidence" value="ECO:0007669"/>
    <property type="project" value="TreeGrafter"/>
</dbReference>
<dbReference type="GO" id="GO:0046103">
    <property type="term" value="P:inosine biosynthetic process"/>
    <property type="evidence" value="ECO:0007669"/>
    <property type="project" value="TreeGrafter"/>
</dbReference>
<keyword evidence="5" id="KW-0378">Hydrolase</keyword>
<evidence type="ECO:0000256" key="3">
    <source>
        <dbReference type="ARBA" id="ARBA00012784"/>
    </source>
</evidence>
<feature type="domain" description="Adenosine deaminase" evidence="7">
    <location>
        <begin position="14"/>
        <end position="329"/>
    </location>
</feature>